<dbReference type="Gene3D" id="3.60.15.10">
    <property type="entry name" value="Ribonuclease Z/Hydroxyacylglutathione hydrolase-like"/>
    <property type="match status" value="1"/>
</dbReference>
<dbReference type="EMBL" id="PDOA01000017">
    <property type="protein sequence ID" value="PWC27200.1"/>
    <property type="molecule type" value="Genomic_DNA"/>
</dbReference>
<keyword evidence="3" id="KW-0479">Metal-binding</keyword>
<dbReference type="SMART" id="SM00849">
    <property type="entry name" value="Lactamase_B"/>
    <property type="match status" value="1"/>
</dbReference>
<protein>
    <recommendedName>
        <fullName evidence="6">Metallo-beta-lactamase domain-containing protein</fullName>
    </recommendedName>
</protein>
<dbReference type="PANTHER" id="PTHR42978:SF7">
    <property type="entry name" value="METALLO-HYDROLASE RV2300C-RELATED"/>
    <property type="match status" value="1"/>
</dbReference>
<dbReference type="Pfam" id="PF00753">
    <property type="entry name" value="Lactamase_B"/>
    <property type="match status" value="1"/>
</dbReference>
<dbReference type="RefSeq" id="WP_109518531.1">
    <property type="nucleotide sequence ID" value="NZ_PDOA01000017.1"/>
</dbReference>
<evidence type="ECO:0000313" key="7">
    <source>
        <dbReference type="EMBL" id="PWC27200.1"/>
    </source>
</evidence>
<evidence type="ECO:0000256" key="5">
    <source>
        <dbReference type="ARBA" id="ARBA00022833"/>
    </source>
</evidence>
<keyword evidence="4" id="KW-0378">Hydrolase</keyword>
<dbReference type="CDD" id="cd07729">
    <property type="entry name" value="AHL_lactonase_MBL-fold"/>
    <property type="match status" value="1"/>
</dbReference>
<gene>
    <name evidence="7" type="ORF">CR165_19005</name>
</gene>
<evidence type="ECO:0000259" key="6">
    <source>
        <dbReference type="SMART" id="SM00849"/>
    </source>
</evidence>
<dbReference type="PANTHER" id="PTHR42978">
    <property type="entry name" value="QUORUM-QUENCHING LACTONASE YTNP-RELATED-RELATED"/>
    <property type="match status" value="1"/>
</dbReference>
<dbReference type="AlphaFoldDB" id="A0A2U1UZX0"/>
<dbReference type="InterPro" id="IPR001279">
    <property type="entry name" value="Metallo-B-lactamas"/>
</dbReference>
<comment type="caution">
    <text evidence="7">The sequence shown here is derived from an EMBL/GenBank/DDBJ whole genome shotgun (WGS) entry which is preliminary data.</text>
</comment>
<evidence type="ECO:0000256" key="2">
    <source>
        <dbReference type="ARBA" id="ARBA00007749"/>
    </source>
</evidence>
<comment type="similarity">
    <text evidence="2">Belongs to the metallo-beta-lactamase superfamily.</text>
</comment>
<dbReference type="Proteomes" id="UP000245048">
    <property type="component" value="Unassembled WGS sequence"/>
</dbReference>
<comment type="cofactor">
    <cofactor evidence="1">
        <name>Zn(2+)</name>
        <dbReference type="ChEBI" id="CHEBI:29105"/>
    </cofactor>
</comment>
<dbReference type="SUPFAM" id="SSF56281">
    <property type="entry name" value="Metallo-hydrolase/oxidoreductase"/>
    <property type="match status" value="1"/>
</dbReference>
<reference evidence="8" key="1">
    <citation type="submission" date="2017-10" db="EMBL/GenBank/DDBJ databases">
        <authorList>
            <person name="Toshchakov S.V."/>
            <person name="Goeva M.A."/>
        </authorList>
    </citation>
    <scope>NUCLEOTIDE SEQUENCE [LARGE SCALE GENOMIC DNA]</scope>
    <source>
        <strain evidence="8">JR1/69-1-13</strain>
    </source>
</reference>
<dbReference type="GO" id="GO:0016787">
    <property type="term" value="F:hydrolase activity"/>
    <property type="evidence" value="ECO:0007669"/>
    <property type="project" value="UniProtKB-KW"/>
</dbReference>
<dbReference type="InterPro" id="IPR051013">
    <property type="entry name" value="MBL_superfamily_lactonases"/>
</dbReference>
<sequence length="253" mass="26862">MSGAVWQAYAIRFASDPARRAAQTFLGGAGGDAPTPFAYHAYLLRGPQGWVAMDTAASPETCAAFGKPTDGTLPAAMARLGVEPGAVRHVVQTHLHWDHAGQPGLFPAATFHMQAREMAYVNGPAMRHAVLRAGYRAEDIAAHTALLHAGRLALHDGVVELLPGLELHHAGGHTDGLQFVRLRTARGWMVLASDTVALRAHLERRVPFPALWHVGDALAAFERVLALADAPELVIPSHDPAVSDGAEGFVAPL</sequence>
<feature type="domain" description="Metallo-beta-lactamase" evidence="6">
    <location>
        <begin position="38"/>
        <end position="238"/>
    </location>
</feature>
<evidence type="ECO:0000256" key="1">
    <source>
        <dbReference type="ARBA" id="ARBA00001947"/>
    </source>
</evidence>
<evidence type="ECO:0000256" key="4">
    <source>
        <dbReference type="ARBA" id="ARBA00022801"/>
    </source>
</evidence>
<proteinExistence type="inferred from homology"/>
<keyword evidence="5" id="KW-0862">Zinc</keyword>
<keyword evidence="8" id="KW-1185">Reference proteome</keyword>
<evidence type="ECO:0000313" key="8">
    <source>
        <dbReference type="Proteomes" id="UP000245048"/>
    </source>
</evidence>
<dbReference type="GO" id="GO:0046872">
    <property type="term" value="F:metal ion binding"/>
    <property type="evidence" value="ECO:0007669"/>
    <property type="project" value="UniProtKB-KW"/>
</dbReference>
<dbReference type="InterPro" id="IPR036866">
    <property type="entry name" value="RibonucZ/Hydroxyglut_hydro"/>
</dbReference>
<organism evidence="7 8">
    <name type="scientific">Teichococcus aestuarii</name>
    <dbReference type="NCBI Taxonomy" id="568898"/>
    <lineage>
        <taxon>Bacteria</taxon>
        <taxon>Pseudomonadati</taxon>
        <taxon>Pseudomonadota</taxon>
        <taxon>Alphaproteobacteria</taxon>
        <taxon>Acetobacterales</taxon>
        <taxon>Roseomonadaceae</taxon>
        <taxon>Roseomonas</taxon>
    </lineage>
</organism>
<name>A0A2U1UZX0_9PROT</name>
<dbReference type="OrthoDB" id="9773738at2"/>
<accession>A0A2U1UZX0</accession>
<evidence type="ECO:0000256" key="3">
    <source>
        <dbReference type="ARBA" id="ARBA00022723"/>
    </source>
</evidence>